<dbReference type="GO" id="GO:0004869">
    <property type="term" value="F:cysteine-type endopeptidase inhibitor activity"/>
    <property type="evidence" value="ECO:0007669"/>
    <property type="project" value="TreeGrafter"/>
</dbReference>
<dbReference type="GO" id="GO:0005737">
    <property type="term" value="C:cytoplasm"/>
    <property type="evidence" value="ECO:0007669"/>
    <property type="project" value="UniProtKB-SubCell"/>
</dbReference>
<sequence length="268" mass="30565">MNQPNPSWDPFEHQDEHPSPLCLQRVRKDIIDFIAHPPPRMFIAPMESDMTGMNVLMLGAPDSPYEGGAFQFYLKCPPDYPLSPPLVRFLNTDEGRVRFHAHLCATGKVCLKTLGTLPGPGWNPMLSLGATLTSIQWLLGAHPLYAFRPHATRCDIALYDVFVQHETIRVAVCDQVDGALREDFRCPPTFRKVILDSFLQMYRKYENTVKARLHETGWQLWDPVSFKYITAQYETLLARLQDLRDKVEEMKAEVFAAAYEAPVSEAEP</sequence>
<dbReference type="VEuPathDB" id="VectorBase:LOC119159820"/>
<keyword evidence="9" id="KW-0067">ATP-binding</keyword>
<keyword evidence="5" id="KW-0808">Transferase</keyword>
<keyword evidence="6" id="KW-0053">Apoptosis</keyword>
<evidence type="ECO:0000256" key="8">
    <source>
        <dbReference type="ARBA" id="ARBA00022786"/>
    </source>
</evidence>
<dbReference type="SMART" id="SM00212">
    <property type="entry name" value="UBCc"/>
    <property type="match status" value="1"/>
</dbReference>
<keyword evidence="4" id="KW-0963">Cytoplasm</keyword>
<evidence type="ECO:0000256" key="10">
    <source>
        <dbReference type="ARBA" id="ARBA00023242"/>
    </source>
</evidence>
<evidence type="ECO:0000256" key="14">
    <source>
        <dbReference type="ARBA" id="ARBA00042401"/>
    </source>
</evidence>
<evidence type="ECO:0000256" key="4">
    <source>
        <dbReference type="ARBA" id="ARBA00022490"/>
    </source>
</evidence>
<organism evidence="17 18">
    <name type="scientific">Rhipicephalus microplus</name>
    <name type="common">Cattle tick</name>
    <name type="synonym">Boophilus microplus</name>
    <dbReference type="NCBI Taxonomy" id="6941"/>
    <lineage>
        <taxon>Eukaryota</taxon>
        <taxon>Metazoa</taxon>
        <taxon>Ecdysozoa</taxon>
        <taxon>Arthropoda</taxon>
        <taxon>Chelicerata</taxon>
        <taxon>Arachnida</taxon>
        <taxon>Acari</taxon>
        <taxon>Parasitiformes</taxon>
        <taxon>Ixodida</taxon>
        <taxon>Ixodoidea</taxon>
        <taxon>Ixodidae</taxon>
        <taxon>Rhipicephalinae</taxon>
        <taxon>Rhipicephalus</taxon>
        <taxon>Boophilus</taxon>
    </lineage>
</organism>
<evidence type="ECO:0000256" key="6">
    <source>
        <dbReference type="ARBA" id="ARBA00022703"/>
    </source>
</evidence>
<protein>
    <recommendedName>
        <fullName evidence="11">Ubiquitin-conjugating enzyme E2 Z</fullName>
        <ecNumber evidence="3">2.3.2.23</ecNumber>
    </recommendedName>
    <alternativeName>
        <fullName evidence="12">E2 ubiquitin-conjugating enzyme Z</fullName>
    </alternativeName>
    <alternativeName>
        <fullName evidence="14">Ubiquitin carrier protein Z</fullName>
    </alternativeName>
    <alternativeName>
        <fullName evidence="13">Ubiquitin-protein ligase Z</fullName>
    </alternativeName>
</protein>
<dbReference type="Pfam" id="PF00179">
    <property type="entry name" value="UQ_con"/>
    <property type="match status" value="1"/>
</dbReference>
<dbReference type="SUPFAM" id="SSF54495">
    <property type="entry name" value="UBC-like"/>
    <property type="match status" value="1"/>
</dbReference>
<reference evidence="17" key="1">
    <citation type="journal article" date="2020" name="Cell">
        <title>Large-Scale Comparative Analyses of Tick Genomes Elucidate Their Genetic Diversity and Vector Capacities.</title>
        <authorList>
            <consortium name="Tick Genome and Microbiome Consortium (TIGMIC)"/>
            <person name="Jia N."/>
            <person name="Wang J."/>
            <person name="Shi W."/>
            <person name="Du L."/>
            <person name="Sun Y."/>
            <person name="Zhan W."/>
            <person name="Jiang J.F."/>
            <person name="Wang Q."/>
            <person name="Zhang B."/>
            <person name="Ji P."/>
            <person name="Bell-Sakyi L."/>
            <person name="Cui X.M."/>
            <person name="Yuan T.T."/>
            <person name="Jiang B.G."/>
            <person name="Yang W.F."/>
            <person name="Lam T.T."/>
            <person name="Chang Q.C."/>
            <person name="Ding S.J."/>
            <person name="Wang X.J."/>
            <person name="Zhu J.G."/>
            <person name="Ruan X.D."/>
            <person name="Zhao L."/>
            <person name="Wei J.T."/>
            <person name="Ye R.Z."/>
            <person name="Que T.C."/>
            <person name="Du C.H."/>
            <person name="Zhou Y.H."/>
            <person name="Cheng J.X."/>
            <person name="Dai P.F."/>
            <person name="Guo W.B."/>
            <person name="Han X.H."/>
            <person name="Huang E.J."/>
            <person name="Li L.F."/>
            <person name="Wei W."/>
            <person name="Gao Y.C."/>
            <person name="Liu J.Z."/>
            <person name="Shao H.Z."/>
            <person name="Wang X."/>
            <person name="Wang C.C."/>
            <person name="Yang T.C."/>
            <person name="Huo Q.B."/>
            <person name="Li W."/>
            <person name="Chen H.Y."/>
            <person name="Chen S.E."/>
            <person name="Zhou L.G."/>
            <person name="Ni X.B."/>
            <person name="Tian J.H."/>
            <person name="Sheng Y."/>
            <person name="Liu T."/>
            <person name="Pan Y.S."/>
            <person name="Xia L.Y."/>
            <person name="Li J."/>
            <person name="Zhao F."/>
            <person name="Cao W.C."/>
        </authorList>
    </citation>
    <scope>NUCLEOTIDE SEQUENCE</scope>
    <source>
        <strain evidence="17">Rmic-2018</strain>
    </source>
</reference>
<name>A0A9J6EXE3_RHIMP</name>
<dbReference type="PANTHER" id="PTHR46116:SF26">
    <property type="entry name" value="UBIQUITIN-CONJUGATING ENZYME E2 Z"/>
    <property type="match status" value="1"/>
</dbReference>
<keyword evidence="10" id="KW-0539">Nucleus</keyword>
<keyword evidence="18" id="KW-1185">Reference proteome</keyword>
<dbReference type="PROSITE" id="PS50127">
    <property type="entry name" value="UBC_2"/>
    <property type="match status" value="1"/>
</dbReference>
<evidence type="ECO:0000313" key="17">
    <source>
        <dbReference type="EMBL" id="KAH8038903.1"/>
    </source>
</evidence>
<accession>A0A9J6EXE3</accession>
<evidence type="ECO:0000256" key="2">
    <source>
        <dbReference type="ARBA" id="ARBA00004496"/>
    </source>
</evidence>
<evidence type="ECO:0000256" key="12">
    <source>
        <dbReference type="ARBA" id="ARBA00041798"/>
    </source>
</evidence>
<keyword evidence="7" id="KW-0547">Nucleotide-binding</keyword>
<reference evidence="17" key="2">
    <citation type="submission" date="2021-09" db="EMBL/GenBank/DDBJ databases">
        <authorList>
            <person name="Jia N."/>
            <person name="Wang J."/>
            <person name="Shi W."/>
            <person name="Du L."/>
            <person name="Sun Y."/>
            <person name="Zhan W."/>
            <person name="Jiang J."/>
            <person name="Wang Q."/>
            <person name="Zhang B."/>
            <person name="Ji P."/>
            <person name="Sakyi L.B."/>
            <person name="Cui X."/>
            <person name="Yuan T."/>
            <person name="Jiang B."/>
            <person name="Yang W."/>
            <person name="Lam T.T.-Y."/>
            <person name="Chang Q."/>
            <person name="Ding S."/>
            <person name="Wang X."/>
            <person name="Zhu J."/>
            <person name="Ruan X."/>
            <person name="Zhao L."/>
            <person name="Wei J."/>
            <person name="Que T."/>
            <person name="Du C."/>
            <person name="Cheng J."/>
            <person name="Dai P."/>
            <person name="Han X."/>
            <person name="Huang E."/>
            <person name="Gao Y."/>
            <person name="Liu J."/>
            <person name="Shao H."/>
            <person name="Ye R."/>
            <person name="Li L."/>
            <person name="Wei W."/>
            <person name="Wang X."/>
            <person name="Wang C."/>
            <person name="Huo Q."/>
            <person name="Li W."/>
            <person name="Guo W."/>
            <person name="Chen H."/>
            <person name="Chen S."/>
            <person name="Zhou L."/>
            <person name="Zhou L."/>
            <person name="Ni X."/>
            <person name="Tian J."/>
            <person name="Zhou Y."/>
            <person name="Sheng Y."/>
            <person name="Liu T."/>
            <person name="Pan Y."/>
            <person name="Xia L."/>
            <person name="Li J."/>
            <person name="Zhao F."/>
            <person name="Cao W."/>
        </authorList>
    </citation>
    <scope>NUCLEOTIDE SEQUENCE</scope>
    <source>
        <strain evidence="17">Rmic-2018</strain>
        <tissue evidence="17">Larvae</tissue>
    </source>
</reference>
<evidence type="ECO:0000256" key="13">
    <source>
        <dbReference type="ARBA" id="ARBA00042316"/>
    </source>
</evidence>
<comment type="caution">
    <text evidence="17">The sequence shown here is derived from an EMBL/GenBank/DDBJ whole genome shotgun (WGS) entry which is preliminary data.</text>
</comment>
<feature type="domain" description="UBC core" evidence="16">
    <location>
        <begin position="21"/>
        <end position="181"/>
    </location>
</feature>
<evidence type="ECO:0000256" key="5">
    <source>
        <dbReference type="ARBA" id="ARBA00022679"/>
    </source>
</evidence>
<dbReference type="GO" id="GO:0043066">
    <property type="term" value="P:negative regulation of apoptotic process"/>
    <property type="evidence" value="ECO:0007669"/>
    <property type="project" value="TreeGrafter"/>
</dbReference>
<dbReference type="GO" id="GO:0006915">
    <property type="term" value="P:apoptotic process"/>
    <property type="evidence" value="ECO:0007669"/>
    <property type="project" value="UniProtKB-KW"/>
</dbReference>
<comment type="subcellular location">
    <subcellularLocation>
        <location evidence="2">Cytoplasm</location>
    </subcellularLocation>
    <subcellularLocation>
        <location evidence="1">Nucleus</location>
    </subcellularLocation>
</comment>
<evidence type="ECO:0000256" key="15">
    <source>
        <dbReference type="SAM" id="Coils"/>
    </source>
</evidence>
<dbReference type="EMBL" id="JABSTU010000001">
    <property type="protein sequence ID" value="KAH8038903.1"/>
    <property type="molecule type" value="Genomic_DNA"/>
</dbReference>
<gene>
    <name evidence="17" type="ORF">HPB51_004015</name>
</gene>
<evidence type="ECO:0000256" key="1">
    <source>
        <dbReference type="ARBA" id="ARBA00004123"/>
    </source>
</evidence>
<dbReference type="OrthoDB" id="47801at2759"/>
<evidence type="ECO:0000259" key="16">
    <source>
        <dbReference type="PROSITE" id="PS50127"/>
    </source>
</evidence>
<dbReference type="AlphaFoldDB" id="A0A9J6EXE3"/>
<dbReference type="GO" id="GO:0005634">
    <property type="term" value="C:nucleus"/>
    <property type="evidence" value="ECO:0007669"/>
    <property type="project" value="UniProtKB-SubCell"/>
</dbReference>
<keyword evidence="15" id="KW-0175">Coiled coil</keyword>
<dbReference type="InterPro" id="IPR000608">
    <property type="entry name" value="UBC"/>
</dbReference>
<evidence type="ECO:0000256" key="7">
    <source>
        <dbReference type="ARBA" id="ARBA00022741"/>
    </source>
</evidence>
<dbReference type="EC" id="2.3.2.23" evidence="3"/>
<proteinExistence type="predicted"/>
<evidence type="ECO:0000256" key="11">
    <source>
        <dbReference type="ARBA" id="ARBA00039894"/>
    </source>
</evidence>
<evidence type="ECO:0000256" key="9">
    <source>
        <dbReference type="ARBA" id="ARBA00022840"/>
    </source>
</evidence>
<dbReference type="GO" id="GO:0061631">
    <property type="term" value="F:ubiquitin conjugating enzyme activity"/>
    <property type="evidence" value="ECO:0007669"/>
    <property type="project" value="UniProtKB-EC"/>
</dbReference>
<feature type="coiled-coil region" evidence="15">
    <location>
        <begin position="230"/>
        <end position="260"/>
    </location>
</feature>
<dbReference type="PANTHER" id="PTHR46116">
    <property type="entry name" value="(E3-INDEPENDENT) E2 UBIQUITIN-CONJUGATING ENZYME"/>
    <property type="match status" value="1"/>
</dbReference>
<dbReference type="InterPro" id="IPR016135">
    <property type="entry name" value="UBQ-conjugating_enzyme/RWD"/>
</dbReference>
<evidence type="ECO:0000313" key="18">
    <source>
        <dbReference type="Proteomes" id="UP000821866"/>
    </source>
</evidence>
<dbReference type="OMA" id="KYTTAQY"/>
<dbReference type="Proteomes" id="UP000821866">
    <property type="component" value="Chromosome 1"/>
</dbReference>
<keyword evidence="8" id="KW-0833">Ubl conjugation pathway</keyword>
<evidence type="ECO:0000256" key="3">
    <source>
        <dbReference type="ARBA" id="ARBA00012486"/>
    </source>
</evidence>
<dbReference type="Gene3D" id="3.10.110.10">
    <property type="entry name" value="Ubiquitin Conjugating Enzyme"/>
    <property type="match status" value="1"/>
</dbReference>
<dbReference type="GO" id="GO:0005524">
    <property type="term" value="F:ATP binding"/>
    <property type="evidence" value="ECO:0007669"/>
    <property type="project" value="UniProtKB-KW"/>
</dbReference>